<dbReference type="SUPFAM" id="SSF56112">
    <property type="entry name" value="Protein kinase-like (PK-like)"/>
    <property type="match status" value="1"/>
</dbReference>
<sequence>MRSDVYRLTSSTVVKKGKADRLRLEAEASRFVALHTSIPVPAIYDFWEEGDGNAYLVMEYKEGEILQRKWRQLSPDQKMTVMRTLRRFVEELRVIPQPAPRGWIGSVSKGALYDYRISSQSAHGPFQNEDAYNDWRISTFSWFGTEHSPTGVRLQQLREEMPNDHRITFTHADITRRNILVSVTGEGADDVTITALLDWEQAGWRPEFWEAAKFMFGVDPTNDWIVLGRQEVVPGYDLELAREDELLFISGPPQ</sequence>
<dbReference type="Proteomes" id="UP000008064">
    <property type="component" value="Unassembled WGS sequence"/>
</dbReference>
<protein>
    <recommendedName>
        <fullName evidence="1">Aminoglycoside phosphotransferase domain-containing protein</fullName>
    </recommendedName>
</protein>
<dbReference type="Gene3D" id="3.30.200.20">
    <property type="entry name" value="Phosphorylase Kinase, domain 1"/>
    <property type="match status" value="1"/>
</dbReference>
<evidence type="ECO:0000313" key="2">
    <source>
        <dbReference type="EMBL" id="EGO31233.1"/>
    </source>
</evidence>
<dbReference type="PANTHER" id="PTHR21310">
    <property type="entry name" value="AMINOGLYCOSIDE PHOSPHOTRANSFERASE-RELATED-RELATED"/>
    <property type="match status" value="1"/>
</dbReference>
<dbReference type="EMBL" id="GL945428">
    <property type="protein sequence ID" value="EGO31233.1"/>
    <property type="molecule type" value="Genomic_DNA"/>
</dbReference>
<accession>F8NFI9</accession>
<dbReference type="CDD" id="cd05120">
    <property type="entry name" value="APH_ChoK_like"/>
    <property type="match status" value="1"/>
</dbReference>
<feature type="domain" description="Aminoglycoside phosphotransferase" evidence="1">
    <location>
        <begin position="5"/>
        <end position="215"/>
    </location>
</feature>
<dbReference type="PANTHER" id="PTHR21310:SF48">
    <property type="entry name" value="AMINOGLYCOSIDE PHOSPHOTRANSFERASE DOMAIN-CONTAINING PROTEIN"/>
    <property type="match status" value="1"/>
</dbReference>
<reference evidence="2" key="1">
    <citation type="submission" date="2011-04" db="EMBL/GenBank/DDBJ databases">
        <title>Evolution of plant cell wall degrading machinery underlies the functional diversity of forest fungi.</title>
        <authorList>
            <consortium name="US DOE Joint Genome Institute (JGI-PGF)"/>
            <person name="Eastwood D.C."/>
            <person name="Floudas D."/>
            <person name="Binder M."/>
            <person name="Majcherczyk A."/>
            <person name="Schneider P."/>
            <person name="Aerts A."/>
            <person name="Asiegbu F.O."/>
            <person name="Baker S.E."/>
            <person name="Barry K."/>
            <person name="Bendiksby M."/>
            <person name="Blumentritt M."/>
            <person name="Coutinho P.M."/>
            <person name="Cullen D."/>
            <person name="Cullen D."/>
            <person name="Gathman A."/>
            <person name="Goodell B."/>
            <person name="Henrissat B."/>
            <person name="Ihrmark K."/>
            <person name="Kauserud H."/>
            <person name="Kohler A."/>
            <person name="LaButti K."/>
            <person name="Lapidus A."/>
            <person name="Lavin J.L."/>
            <person name="Lee Y.-H."/>
            <person name="Lindquist E."/>
            <person name="Lilly W."/>
            <person name="Lucas S."/>
            <person name="Morin E."/>
            <person name="Murat C."/>
            <person name="Oguiza J.A."/>
            <person name="Park J."/>
            <person name="Pisabarro A.G."/>
            <person name="Riley R."/>
            <person name="Rosling A."/>
            <person name="Salamov A."/>
            <person name="Schmidt O."/>
            <person name="Schmutz J."/>
            <person name="Skrede I."/>
            <person name="Stenlid J."/>
            <person name="Wiebenga A."/>
            <person name="Xie X."/>
            <person name="Kues U."/>
            <person name="Hibbett D.S."/>
            <person name="Hoffmeister D."/>
            <person name="Hogberg N."/>
            <person name="Martin F."/>
            <person name="Grigoriev I.V."/>
            <person name="Watkinson S.C."/>
        </authorList>
    </citation>
    <scope>NUCLEOTIDE SEQUENCE</scope>
    <source>
        <strain evidence="2">S7.9</strain>
    </source>
</reference>
<dbReference type="InterPro" id="IPR051678">
    <property type="entry name" value="AGP_Transferase"/>
</dbReference>
<dbReference type="RefSeq" id="XP_007313117.1">
    <property type="nucleotide sequence ID" value="XM_007313055.1"/>
</dbReference>
<dbReference type="KEGG" id="sla:SERLADRAFT_405099"/>
<dbReference type="OrthoDB" id="2684671at2759"/>
<evidence type="ECO:0000259" key="1">
    <source>
        <dbReference type="Pfam" id="PF01636"/>
    </source>
</evidence>
<organism>
    <name type="scientific">Serpula lacrymans var. lacrymans (strain S7.9)</name>
    <name type="common">Dry rot fungus</name>
    <dbReference type="NCBI Taxonomy" id="578457"/>
    <lineage>
        <taxon>Eukaryota</taxon>
        <taxon>Fungi</taxon>
        <taxon>Dikarya</taxon>
        <taxon>Basidiomycota</taxon>
        <taxon>Agaricomycotina</taxon>
        <taxon>Agaricomycetes</taxon>
        <taxon>Agaricomycetidae</taxon>
        <taxon>Boletales</taxon>
        <taxon>Coniophorineae</taxon>
        <taxon>Serpulaceae</taxon>
        <taxon>Serpula</taxon>
    </lineage>
</organism>
<gene>
    <name evidence="2" type="ORF">SERLADRAFT_405099</name>
</gene>
<proteinExistence type="predicted"/>
<dbReference type="Pfam" id="PF01636">
    <property type="entry name" value="APH"/>
    <property type="match status" value="1"/>
</dbReference>
<dbReference type="InterPro" id="IPR011009">
    <property type="entry name" value="Kinase-like_dom_sf"/>
</dbReference>
<dbReference type="AlphaFoldDB" id="F8NFI9"/>
<dbReference type="GeneID" id="18812534"/>
<dbReference type="InterPro" id="IPR002575">
    <property type="entry name" value="Aminoglycoside_PTrfase"/>
</dbReference>
<dbReference type="Gene3D" id="3.90.1200.10">
    <property type="match status" value="1"/>
</dbReference>
<dbReference type="HOGENOM" id="CLU_021768_3_2_1"/>
<name>F8NFI9_SERL9</name>